<dbReference type="Proteomes" id="UP000250369">
    <property type="component" value="Unassembled WGS sequence"/>
</dbReference>
<dbReference type="RefSeq" id="WP_113032711.1">
    <property type="nucleotide sequence ID" value="NZ_QMFB01000012.1"/>
</dbReference>
<dbReference type="EMBL" id="QMFB01000012">
    <property type="protein sequence ID" value="RAV19350.1"/>
    <property type="molecule type" value="Genomic_DNA"/>
</dbReference>
<evidence type="ECO:0000256" key="2">
    <source>
        <dbReference type="SAM" id="Phobius"/>
    </source>
</evidence>
<feature type="transmembrane region" description="Helical" evidence="2">
    <location>
        <begin position="106"/>
        <end position="132"/>
    </location>
</feature>
<evidence type="ECO:0000313" key="3">
    <source>
        <dbReference type="EMBL" id="RAV19350.1"/>
    </source>
</evidence>
<feature type="transmembrane region" description="Helical" evidence="2">
    <location>
        <begin position="138"/>
        <end position="156"/>
    </location>
</feature>
<gene>
    <name evidence="3" type="ORF">DQG23_20340</name>
</gene>
<feature type="transmembrane region" description="Helical" evidence="2">
    <location>
        <begin position="50"/>
        <end position="69"/>
    </location>
</feature>
<keyword evidence="4" id="KW-1185">Reference proteome</keyword>
<feature type="transmembrane region" description="Helical" evidence="2">
    <location>
        <begin position="184"/>
        <end position="201"/>
    </location>
</feature>
<feature type="transmembrane region" description="Helical" evidence="2">
    <location>
        <begin position="75"/>
        <end position="94"/>
    </location>
</feature>
<protein>
    <submittedName>
        <fullName evidence="3">Uncharacterized protein</fullName>
    </submittedName>
</protein>
<feature type="region of interest" description="Disordered" evidence="1">
    <location>
        <begin position="1"/>
        <end position="23"/>
    </location>
</feature>
<proteinExistence type="predicted"/>
<evidence type="ECO:0000256" key="1">
    <source>
        <dbReference type="SAM" id="MobiDB-lite"/>
    </source>
</evidence>
<reference evidence="3 4" key="1">
    <citation type="journal article" date="2009" name="Int. J. Syst. Evol. Microbiol.">
        <title>Paenibacillus contaminans sp. nov., isolated from a contaminated laboratory plate.</title>
        <authorList>
            <person name="Chou J.H."/>
            <person name="Lee J.H."/>
            <person name="Lin M.C."/>
            <person name="Chang P.S."/>
            <person name="Arun A.B."/>
            <person name="Young C.C."/>
            <person name="Chen W.M."/>
        </authorList>
    </citation>
    <scope>NUCLEOTIDE SEQUENCE [LARGE SCALE GENOMIC DNA]</scope>
    <source>
        <strain evidence="3 4">CKOBP-6</strain>
    </source>
</reference>
<keyword evidence="2" id="KW-0812">Transmembrane</keyword>
<evidence type="ECO:0000313" key="4">
    <source>
        <dbReference type="Proteomes" id="UP000250369"/>
    </source>
</evidence>
<feature type="compositionally biased region" description="Polar residues" evidence="1">
    <location>
        <begin position="1"/>
        <end position="13"/>
    </location>
</feature>
<dbReference type="AlphaFoldDB" id="A0A329MHZ0"/>
<accession>A0A329MHZ0</accession>
<sequence length="209" mass="22811">MNGNTGDSASSLQTKEEGSAGQASQQALQDIAYMKRLIARNMSKLDRSPPYLFIWGTYIMLGLVGMQVNDTVWPIWFWSVGAVIGGALSALAGIKQSRSAAVQEGGSYGWMFWLPFVMVLLSGCLMMAMGIVEMDYAALFWMMLLGVSYVSLAPLAGKGTVILGIWFIALSALTRLFFLDYQYLVLGLLGGGSIVVTGLLLKRRGRYHE</sequence>
<keyword evidence="2" id="KW-1133">Transmembrane helix</keyword>
<name>A0A329MHZ0_9BACL</name>
<dbReference type="OrthoDB" id="2679202at2"/>
<comment type="caution">
    <text evidence="3">The sequence shown here is derived from an EMBL/GenBank/DDBJ whole genome shotgun (WGS) entry which is preliminary data.</text>
</comment>
<keyword evidence="2" id="KW-0472">Membrane</keyword>
<organism evidence="3 4">
    <name type="scientific">Paenibacillus contaminans</name>
    <dbReference type="NCBI Taxonomy" id="450362"/>
    <lineage>
        <taxon>Bacteria</taxon>
        <taxon>Bacillati</taxon>
        <taxon>Bacillota</taxon>
        <taxon>Bacilli</taxon>
        <taxon>Bacillales</taxon>
        <taxon>Paenibacillaceae</taxon>
        <taxon>Paenibacillus</taxon>
    </lineage>
</organism>